<reference evidence="10 11" key="1">
    <citation type="journal article" date="2017" name="Front. Microbiol.">
        <title>Labilibaculum manganireducens gen. nov., sp. nov. and Labilibaculum filiforme sp. nov., Novel Bacteroidetes Isolated from Subsurface Sediments of the Baltic Sea.</title>
        <authorList>
            <person name="Vandieken V."/>
            <person name="Marshall I.P."/>
            <person name="Niemann H."/>
            <person name="Engelen B."/>
            <person name="Cypionka H."/>
        </authorList>
    </citation>
    <scope>NUCLEOTIDE SEQUENCE [LARGE SCALE GENOMIC DNA]</scope>
    <source>
        <strain evidence="10 11">59.16B</strain>
    </source>
</reference>
<dbReference type="GO" id="GO:0005886">
    <property type="term" value="C:plasma membrane"/>
    <property type="evidence" value="ECO:0007669"/>
    <property type="project" value="UniProtKB-SubCell"/>
</dbReference>
<keyword evidence="11" id="KW-1185">Reference proteome</keyword>
<sequence length="173" mass="18813">MSEVKKSKYINPYIGGVLLGLVILAAFFISGRGIGASGAIKSAIVTTVNTVAPTHAENNWFYEEYNASHANPMKSWLVFEIIGVLIGAFISGAYWKRLKLKVEHSPKISSKRRLIFAVIGGILFGFGSQFGRGCASGACLSGMSLLSVGSFVTMIFMFGTAFIFAYIFRKNYI</sequence>
<proteinExistence type="inferred from homology"/>
<evidence type="ECO:0000256" key="3">
    <source>
        <dbReference type="ARBA" id="ARBA00022475"/>
    </source>
</evidence>
<keyword evidence="6 9" id="KW-1133">Transmembrane helix</keyword>
<evidence type="ECO:0000313" key="10">
    <source>
        <dbReference type="EMBL" id="PKQ62253.1"/>
    </source>
</evidence>
<dbReference type="AlphaFoldDB" id="A0A2N3HW49"/>
<feature type="transmembrane region" description="Helical" evidence="9">
    <location>
        <begin position="143"/>
        <end position="168"/>
    </location>
</feature>
<evidence type="ECO:0000313" key="11">
    <source>
        <dbReference type="Proteomes" id="UP000233535"/>
    </source>
</evidence>
<keyword evidence="5 9" id="KW-0812">Transmembrane</keyword>
<feature type="transmembrane region" description="Helical" evidence="9">
    <location>
        <begin position="114"/>
        <end position="131"/>
    </location>
</feature>
<evidence type="ECO:0000256" key="8">
    <source>
        <dbReference type="ARBA" id="ARBA00035655"/>
    </source>
</evidence>
<organism evidence="10 11">
    <name type="scientific">Labilibaculum filiforme</name>
    <dbReference type="NCBI Taxonomy" id="1940526"/>
    <lineage>
        <taxon>Bacteria</taxon>
        <taxon>Pseudomonadati</taxon>
        <taxon>Bacteroidota</taxon>
        <taxon>Bacteroidia</taxon>
        <taxon>Marinilabiliales</taxon>
        <taxon>Marinifilaceae</taxon>
        <taxon>Labilibaculum</taxon>
    </lineage>
</organism>
<evidence type="ECO:0000256" key="6">
    <source>
        <dbReference type="ARBA" id="ARBA00022989"/>
    </source>
</evidence>
<comment type="subcellular location">
    <subcellularLocation>
        <location evidence="1">Cell inner membrane</location>
        <topology evidence="1">Multi-pass membrane protein</topology>
    </subcellularLocation>
</comment>
<keyword evidence="4" id="KW-0997">Cell inner membrane</keyword>
<protein>
    <submittedName>
        <fullName evidence="10">Uncharacterized protein</fullName>
    </submittedName>
</protein>
<accession>A0A2N3HW49</accession>
<dbReference type="PANTHER" id="PTHR30574">
    <property type="entry name" value="INNER MEMBRANE PROTEIN YEDE"/>
    <property type="match status" value="1"/>
</dbReference>
<keyword evidence="7 9" id="KW-0472">Membrane</keyword>
<evidence type="ECO:0000256" key="2">
    <source>
        <dbReference type="ARBA" id="ARBA00022448"/>
    </source>
</evidence>
<dbReference type="Proteomes" id="UP000233535">
    <property type="component" value="Unassembled WGS sequence"/>
</dbReference>
<evidence type="ECO:0000256" key="1">
    <source>
        <dbReference type="ARBA" id="ARBA00004429"/>
    </source>
</evidence>
<comment type="similarity">
    <text evidence="8">Belongs to the TsuA/YedE (TC 9.B.102) family.</text>
</comment>
<comment type="caution">
    <text evidence="10">The sequence shown here is derived from an EMBL/GenBank/DDBJ whole genome shotgun (WGS) entry which is preliminary data.</text>
</comment>
<dbReference type="Pfam" id="PF04143">
    <property type="entry name" value="Sulf_transp"/>
    <property type="match status" value="1"/>
</dbReference>
<gene>
    <name evidence="10" type="ORF">BZG02_13120</name>
</gene>
<keyword evidence="3" id="KW-1003">Cell membrane</keyword>
<evidence type="ECO:0000256" key="7">
    <source>
        <dbReference type="ARBA" id="ARBA00023136"/>
    </source>
</evidence>
<name>A0A2N3HW49_9BACT</name>
<keyword evidence="2" id="KW-0813">Transport</keyword>
<evidence type="ECO:0000256" key="5">
    <source>
        <dbReference type="ARBA" id="ARBA00022692"/>
    </source>
</evidence>
<dbReference type="OrthoDB" id="9814020at2"/>
<feature type="transmembrane region" description="Helical" evidence="9">
    <location>
        <begin position="76"/>
        <end position="94"/>
    </location>
</feature>
<dbReference type="InterPro" id="IPR007272">
    <property type="entry name" value="Sulf_transp_TsuA/YedE"/>
</dbReference>
<dbReference type="RefSeq" id="WP_101261903.1">
    <property type="nucleotide sequence ID" value="NZ_MVDD01000009.1"/>
</dbReference>
<feature type="transmembrane region" description="Helical" evidence="9">
    <location>
        <begin position="12"/>
        <end position="29"/>
    </location>
</feature>
<evidence type="ECO:0000256" key="4">
    <source>
        <dbReference type="ARBA" id="ARBA00022519"/>
    </source>
</evidence>
<dbReference type="EMBL" id="MVDD01000009">
    <property type="protein sequence ID" value="PKQ62253.1"/>
    <property type="molecule type" value="Genomic_DNA"/>
</dbReference>
<dbReference type="PANTHER" id="PTHR30574:SF1">
    <property type="entry name" value="SULPHUR TRANSPORT DOMAIN-CONTAINING PROTEIN"/>
    <property type="match status" value="1"/>
</dbReference>
<evidence type="ECO:0000256" key="9">
    <source>
        <dbReference type="SAM" id="Phobius"/>
    </source>
</evidence>